<name>A0A0L9V3W5_PHAAN</name>
<dbReference type="AlphaFoldDB" id="A0A0L9V3W5"/>
<reference evidence="2" key="1">
    <citation type="journal article" date="2015" name="Proc. Natl. Acad. Sci. U.S.A.">
        <title>Genome sequencing of adzuki bean (Vigna angularis) provides insight into high starch and low fat accumulation and domestication.</title>
        <authorList>
            <person name="Yang K."/>
            <person name="Tian Z."/>
            <person name="Chen C."/>
            <person name="Luo L."/>
            <person name="Zhao B."/>
            <person name="Wang Z."/>
            <person name="Yu L."/>
            <person name="Li Y."/>
            <person name="Sun Y."/>
            <person name="Li W."/>
            <person name="Chen Y."/>
            <person name="Li Y."/>
            <person name="Zhang Y."/>
            <person name="Ai D."/>
            <person name="Zhao J."/>
            <person name="Shang C."/>
            <person name="Ma Y."/>
            <person name="Wu B."/>
            <person name="Wang M."/>
            <person name="Gao L."/>
            <person name="Sun D."/>
            <person name="Zhang P."/>
            <person name="Guo F."/>
            <person name="Wang W."/>
            <person name="Li Y."/>
            <person name="Wang J."/>
            <person name="Varshney R.K."/>
            <person name="Wang J."/>
            <person name="Ling H.Q."/>
            <person name="Wan P."/>
        </authorList>
    </citation>
    <scope>NUCLEOTIDE SEQUENCE</scope>
    <source>
        <strain evidence="2">cv. Jingnong 6</strain>
    </source>
</reference>
<gene>
    <name evidence="1" type="ORF">LR48_Vigan08g022600</name>
</gene>
<dbReference type="Gramene" id="KOM49399">
    <property type="protein sequence ID" value="KOM49399"/>
    <property type="gene ID" value="LR48_Vigan08g022600"/>
</dbReference>
<protein>
    <submittedName>
        <fullName evidence="1">Uncharacterized protein</fullName>
    </submittedName>
</protein>
<proteinExistence type="predicted"/>
<dbReference type="EMBL" id="CM003378">
    <property type="protein sequence ID" value="KOM49399.1"/>
    <property type="molecule type" value="Genomic_DNA"/>
</dbReference>
<accession>A0A0L9V3W5</accession>
<evidence type="ECO:0000313" key="1">
    <source>
        <dbReference type="EMBL" id="KOM49399.1"/>
    </source>
</evidence>
<sequence length="121" mass="13994">MDKKYQHDSLNKEEKMIAYVLTWLLLPGRLNEDRMSTENVFMLNAIKIRIPTNWVAVLKHHMIAVGDDYARKFSYGVFINKVLELQGVDVSEEERRIMCKRLEEIGIPSLSSIGLKKTLNG</sequence>
<organism evidence="1 2">
    <name type="scientific">Phaseolus angularis</name>
    <name type="common">Azuki bean</name>
    <name type="synonym">Vigna angularis</name>
    <dbReference type="NCBI Taxonomy" id="3914"/>
    <lineage>
        <taxon>Eukaryota</taxon>
        <taxon>Viridiplantae</taxon>
        <taxon>Streptophyta</taxon>
        <taxon>Embryophyta</taxon>
        <taxon>Tracheophyta</taxon>
        <taxon>Spermatophyta</taxon>
        <taxon>Magnoliopsida</taxon>
        <taxon>eudicotyledons</taxon>
        <taxon>Gunneridae</taxon>
        <taxon>Pentapetalae</taxon>
        <taxon>rosids</taxon>
        <taxon>fabids</taxon>
        <taxon>Fabales</taxon>
        <taxon>Fabaceae</taxon>
        <taxon>Papilionoideae</taxon>
        <taxon>50 kb inversion clade</taxon>
        <taxon>NPAAA clade</taxon>
        <taxon>indigoferoid/millettioid clade</taxon>
        <taxon>Phaseoleae</taxon>
        <taxon>Vigna</taxon>
    </lineage>
</organism>
<dbReference type="Proteomes" id="UP000053144">
    <property type="component" value="Chromosome 8"/>
</dbReference>
<evidence type="ECO:0000313" key="2">
    <source>
        <dbReference type="Proteomes" id="UP000053144"/>
    </source>
</evidence>